<evidence type="ECO:0000256" key="1">
    <source>
        <dbReference type="ARBA" id="ARBA00004123"/>
    </source>
</evidence>
<evidence type="ECO:0000256" key="4">
    <source>
        <dbReference type="ARBA" id="ARBA00023242"/>
    </source>
</evidence>
<dbReference type="Gene3D" id="1.10.10.60">
    <property type="entry name" value="Homeodomain-like"/>
    <property type="match status" value="2"/>
</dbReference>
<dbReference type="OrthoDB" id="2143914at2759"/>
<evidence type="ECO:0000259" key="6">
    <source>
        <dbReference type="PROSITE" id="PS50090"/>
    </source>
</evidence>
<evidence type="ECO:0000256" key="5">
    <source>
        <dbReference type="SAM" id="MobiDB-lite"/>
    </source>
</evidence>
<dbReference type="Pfam" id="PF00249">
    <property type="entry name" value="Myb_DNA-binding"/>
    <property type="match status" value="2"/>
</dbReference>
<dbReference type="PANTHER" id="PTHR47994:SF5">
    <property type="entry name" value="F14D16.11-RELATED"/>
    <property type="match status" value="1"/>
</dbReference>
<evidence type="ECO:0000313" key="9">
    <source>
        <dbReference type="Proteomes" id="UP000467841"/>
    </source>
</evidence>
<comment type="subcellular location">
    <subcellularLocation>
        <location evidence="1">Nucleus</location>
    </subcellularLocation>
</comment>
<dbReference type="EMBL" id="CACVBM020001440">
    <property type="protein sequence ID" value="CAA7050174.1"/>
    <property type="molecule type" value="Genomic_DNA"/>
</dbReference>
<feature type="compositionally biased region" description="Polar residues" evidence="5">
    <location>
        <begin position="194"/>
        <end position="219"/>
    </location>
</feature>
<dbReference type="PANTHER" id="PTHR47994">
    <property type="entry name" value="F14D16.11-RELATED"/>
    <property type="match status" value="1"/>
</dbReference>
<evidence type="ECO:0000313" key="8">
    <source>
        <dbReference type="EMBL" id="CAA7050174.1"/>
    </source>
</evidence>
<evidence type="ECO:0000256" key="3">
    <source>
        <dbReference type="ARBA" id="ARBA00023125"/>
    </source>
</evidence>
<dbReference type="InterPro" id="IPR001005">
    <property type="entry name" value="SANT/Myb"/>
</dbReference>
<evidence type="ECO:0000256" key="2">
    <source>
        <dbReference type="ARBA" id="ARBA00022737"/>
    </source>
</evidence>
<accession>A0A6D2KPT9</accession>
<dbReference type="PROSITE" id="PS50090">
    <property type="entry name" value="MYB_LIKE"/>
    <property type="match status" value="2"/>
</dbReference>
<dbReference type="FunFam" id="1.10.10.60:FF:000349">
    <property type="entry name" value="Transcription factor MYB39"/>
    <property type="match status" value="1"/>
</dbReference>
<dbReference type="Proteomes" id="UP000467841">
    <property type="component" value="Unassembled WGS sequence"/>
</dbReference>
<evidence type="ECO:0000259" key="7">
    <source>
        <dbReference type="PROSITE" id="PS51294"/>
    </source>
</evidence>
<keyword evidence="3" id="KW-0238">DNA-binding</keyword>
<feature type="region of interest" description="Disordered" evidence="5">
    <location>
        <begin position="194"/>
        <end position="256"/>
    </location>
</feature>
<reference evidence="8" key="1">
    <citation type="submission" date="2020-01" db="EMBL/GenBank/DDBJ databases">
        <authorList>
            <person name="Mishra B."/>
        </authorList>
    </citation>
    <scope>NUCLEOTIDE SEQUENCE [LARGE SCALE GENOMIC DNA]</scope>
</reference>
<protein>
    <submittedName>
        <fullName evidence="8">Uncharacterized protein</fullName>
    </submittedName>
</protein>
<dbReference type="PROSITE" id="PS51294">
    <property type="entry name" value="HTH_MYB"/>
    <property type="match status" value="2"/>
</dbReference>
<sequence>MGRSPCCDKNGVKKGPWTPEEDQKLIDYIRFHGPGNWRILPKNAGLQRCGKSCRLRWTNYLRPDIKRGRFTFEEEESIIQLHSVMGNKWSAIAARLPGRTDNEIKNYWNTHIRKRLVRSGIDPVTHSPRLDLLDLSSLLAAIFNQPNLASVATHASSLLNPDILRLASLLMPPQQALQNPNPFYASNLDQELQTPVTSVSSQPQTESITPTDNETSSFKPVNATLDESLPPLKDNLDLDSLLSTPNSSPQQNSIDAEANSSGFFDFGFPDNFIFDDFMFT</sequence>
<dbReference type="CDD" id="cd00167">
    <property type="entry name" value="SANT"/>
    <property type="match status" value="2"/>
</dbReference>
<dbReference type="InterPro" id="IPR015495">
    <property type="entry name" value="Myb_TF_plants"/>
</dbReference>
<feature type="domain" description="Myb-like" evidence="6">
    <location>
        <begin position="9"/>
        <end position="61"/>
    </location>
</feature>
<dbReference type="GO" id="GO:0003677">
    <property type="term" value="F:DNA binding"/>
    <property type="evidence" value="ECO:0007669"/>
    <property type="project" value="UniProtKB-KW"/>
</dbReference>
<feature type="domain" description="HTH myb-type" evidence="7">
    <location>
        <begin position="9"/>
        <end position="65"/>
    </location>
</feature>
<dbReference type="FunFam" id="1.10.10.60:FF:000001">
    <property type="entry name" value="MYB-related transcription factor"/>
    <property type="match status" value="1"/>
</dbReference>
<keyword evidence="9" id="KW-1185">Reference proteome</keyword>
<keyword evidence="2" id="KW-0677">Repeat</keyword>
<keyword evidence="4" id="KW-0539">Nucleus</keyword>
<feature type="domain" description="HTH myb-type" evidence="7">
    <location>
        <begin position="66"/>
        <end position="116"/>
    </location>
</feature>
<proteinExistence type="predicted"/>
<dbReference type="AlphaFoldDB" id="A0A6D2KPT9"/>
<dbReference type="SMART" id="SM00717">
    <property type="entry name" value="SANT"/>
    <property type="match status" value="2"/>
</dbReference>
<dbReference type="SUPFAM" id="SSF46689">
    <property type="entry name" value="Homeodomain-like"/>
    <property type="match status" value="1"/>
</dbReference>
<name>A0A6D2KPT9_9BRAS</name>
<dbReference type="InterPro" id="IPR017930">
    <property type="entry name" value="Myb_dom"/>
</dbReference>
<feature type="domain" description="Myb-like" evidence="6">
    <location>
        <begin position="62"/>
        <end position="112"/>
    </location>
</feature>
<dbReference type="InterPro" id="IPR009057">
    <property type="entry name" value="Homeodomain-like_sf"/>
</dbReference>
<gene>
    <name evidence="8" type="ORF">MERR_LOCUS37409</name>
</gene>
<comment type="caution">
    <text evidence="8">The sequence shown here is derived from an EMBL/GenBank/DDBJ whole genome shotgun (WGS) entry which is preliminary data.</text>
</comment>
<feature type="compositionally biased region" description="Low complexity" evidence="5">
    <location>
        <begin position="228"/>
        <end position="249"/>
    </location>
</feature>
<dbReference type="GO" id="GO:0005634">
    <property type="term" value="C:nucleus"/>
    <property type="evidence" value="ECO:0007669"/>
    <property type="project" value="UniProtKB-SubCell"/>
</dbReference>
<organism evidence="8 9">
    <name type="scientific">Microthlaspi erraticum</name>
    <dbReference type="NCBI Taxonomy" id="1685480"/>
    <lineage>
        <taxon>Eukaryota</taxon>
        <taxon>Viridiplantae</taxon>
        <taxon>Streptophyta</taxon>
        <taxon>Embryophyta</taxon>
        <taxon>Tracheophyta</taxon>
        <taxon>Spermatophyta</taxon>
        <taxon>Magnoliopsida</taxon>
        <taxon>eudicotyledons</taxon>
        <taxon>Gunneridae</taxon>
        <taxon>Pentapetalae</taxon>
        <taxon>rosids</taxon>
        <taxon>malvids</taxon>
        <taxon>Brassicales</taxon>
        <taxon>Brassicaceae</taxon>
        <taxon>Coluteocarpeae</taxon>
        <taxon>Microthlaspi</taxon>
    </lineage>
</organism>